<evidence type="ECO:0000256" key="4">
    <source>
        <dbReference type="ARBA" id="ARBA00022737"/>
    </source>
</evidence>
<feature type="compositionally biased region" description="Polar residues" evidence="12">
    <location>
        <begin position="58"/>
        <end position="70"/>
    </location>
</feature>
<keyword evidence="10" id="KW-0539">Nucleus</keyword>
<dbReference type="PANTHER" id="PTHR45925">
    <property type="entry name" value="ZINC FINGER PROTEIN"/>
    <property type="match status" value="1"/>
</dbReference>
<dbReference type="SUPFAM" id="SSF57667">
    <property type="entry name" value="beta-beta-alpha zinc fingers"/>
    <property type="match status" value="3"/>
</dbReference>
<feature type="domain" description="C2H2-type" evidence="13">
    <location>
        <begin position="236"/>
        <end position="263"/>
    </location>
</feature>
<comment type="similarity">
    <text evidence="2">Belongs to the krueppel C2H2-type zinc-finger protein family.</text>
</comment>
<feature type="region of interest" description="Disordered" evidence="12">
    <location>
        <begin position="38"/>
        <end position="72"/>
    </location>
</feature>
<dbReference type="GeneID" id="101640629"/>
<evidence type="ECO:0000259" key="13">
    <source>
        <dbReference type="PROSITE" id="PS50157"/>
    </source>
</evidence>
<evidence type="ECO:0000256" key="2">
    <source>
        <dbReference type="ARBA" id="ARBA00006991"/>
    </source>
</evidence>
<keyword evidence="6" id="KW-0862">Zinc</keyword>
<evidence type="ECO:0000256" key="12">
    <source>
        <dbReference type="SAM" id="MobiDB-lite"/>
    </source>
</evidence>
<gene>
    <name evidence="15" type="primary">ZNF217</name>
</gene>
<dbReference type="SMART" id="SM00355">
    <property type="entry name" value="ZnF_C2H2"/>
    <property type="match status" value="8"/>
</dbReference>
<feature type="region of interest" description="Disordered" evidence="12">
    <location>
        <begin position="379"/>
        <end position="465"/>
    </location>
</feature>
<evidence type="ECO:0000256" key="7">
    <source>
        <dbReference type="ARBA" id="ARBA00023015"/>
    </source>
</evidence>
<feature type="compositionally biased region" description="Acidic residues" evidence="12">
    <location>
        <begin position="530"/>
        <end position="539"/>
    </location>
</feature>
<evidence type="ECO:0000256" key="3">
    <source>
        <dbReference type="ARBA" id="ARBA00022723"/>
    </source>
</evidence>
<dbReference type="RefSeq" id="XP_004698121.2">
    <property type="nucleotide sequence ID" value="XM_004698064.2"/>
</dbReference>
<feature type="region of interest" description="Disordered" evidence="12">
    <location>
        <begin position="484"/>
        <end position="546"/>
    </location>
</feature>
<feature type="domain" description="C2H2-type" evidence="13">
    <location>
        <begin position="561"/>
        <end position="588"/>
    </location>
</feature>
<organism evidence="14 15">
    <name type="scientific">Echinops telfairi</name>
    <name type="common">Lesser hedgehog tenrec</name>
    <dbReference type="NCBI Taxonomy" id="9371"/>
    <lineage>
        <taxon>Eukaryota</taxon>
        <taxon>Metazoa</taxon>
        <taxon>Chordata</taxon>
        <taxon>Craniata</taxon>
        <taxon>Vertebrata</taxon>
        <taxon>Euteleostomi</taxon>
        <taxon>Mammalia</taxon>
        <taxon>Eutheria</taxon>
        <taxon>Afrotheria</taxon>
        <taxon>Tenrecidae</taxon>
        <taxon>Tenrecinae</taxon>
        <taxon>Echinops</taxon>
    </lineage>
</organism>
<comment type="subcellular location">
    <subcellularLocation>
        <location evidence="1">Nucleus</location>
    </subcellularLocation>
</comment>
<sequence length="1143" mass="123757">MQTGDGLTGRCNCGAVCFGCGKTPEIASIAKWPHAAEEKRLEGDQPPLNSDHSHAGWRSQQSLTSGLTPSHSRDWCLRCKPAATGNMPTQSLLVYMDGPEVISNSLGPQTEVTDGPSIKGAATAVPFRPTQERSSGQPEGPLPLDCMFCNQAFAHSEDLNKHVLVQHRPTLCEPAVLRVEAEYLSPQDKGQMGAEPPKGKSCPDQEDPSCEVCGQTFSAAYDVETHMKKHKDSFTYGCNVCGRRFKEPWFLKNHMRTHTGKAGARNKLQQGLDCPATINEVAVQEQAAEGLASPFKICMFCGFFFPDKDGLIEHSKVHTREPSFGPGPEVVTPKEEFLRLLKLKPRSHLEKAKKPATWIPQLDAFTTYQAWQLATKGKVAVSRGEVKEPGQEGSTDNDDSCSDKEELGEIWSATNKGHTEGSGKPKGGKGSCAGLTHDKEKARQANGDVSGDGDPKLVHHKEKPTHCSECGKAFRTYHQLVLHSRVHKKDRRADAESPTLATDGRQPRMGSPDLAPPLDDSGAVERGDGGSEDGSEDGLPEGLHLDKSYDAGKVKHLTSSRECSYCGKFFRSNYYLNIHLRTHTGEKPYKCEFCDYAAAQKTSLRYHLERHHKDKQPELAAATSTEGKSDGRSQEPEDAPTAPESVQTKSLKRLFDGAKDGKGSPPTKQLKETVPSTFQNVLSSMVLSPAHKDTQDLRRNLPDDRVSKRPTTAFLDALTKRAVLELQAGRPGQPEGAATARPDGSTSSVDGSRREMPREAAGPCRSKASAEGQEKPLNLSRGPLHNGPAMSLGKNLIPTITCPFCTFKTFYPEVLMMHQRLEHKYNPDIHKNCRNKAQLRNRRTGCPPALLGKDVSPMSTLHKAKPKAAGPMQAKVLPPEKARQCALGPDKAPPLASGANGSTLVPSNLKAHRSQPGPGGPVAAPPRQQVPEIFSKAGAAAAPDKTKRPETKLRSPVGAPPQPPLGSGHVTGSADHPSKQDSQWVPAGREYFSTRSGGGASGEFGELPPKRLKSSSVVTLEADQPGTHYSRRGYDLPKYHARTISSLLPQDFVRPPPSVLSSKSRFLSPSEADSPNGLATPKPYGGAGPLYPSCAPPSSQVASAALEGKRPVSYQHLSSSLLQKRNYENFIGNAHYRPNDKKT</sequence>
<dbReference type="InterPro" id="IPR051967">
    <property type="entry name" value="Krueppel_C2H2-ZF"/>
</dbReference>
<feature type="region of interest" description="Disordered" evidence="12">
    <location>
        <begin position="609"/>
        <end position="649"/>
    </location>
</feature>
<evidence type="ECO:0000313" key="15">
    <source>
        <dbReference type="RefSeq" id="XP_004698121.2"/>
    </source>
</evidence>
<evidence type="ECO:0000256" key="10">
    <source>
        <dbReference type="ARBA" id="ARBA00023242"/>
    </source>
</evidence>
<evidence type="ECO:0000256" key="8">
    <source>
        <dbReference type="ARBA" id="ARBA00023125"/>
    </source>
</evidence>
<evidence type="ECO:0000256" key="11">
    <source>
        <dbReference type="PROSITE-ProRule" id="PRU00042"/>
    </source>
</evidence>
<keyword evidence="8" id="KW-0238">DNA-binding</keyword>
<dbReference type="InterPro" id="IPR013087">
    <property type="entry name" value="Znf_C2H2_type"/>
</dbReference>
<evidence type="ECO:0000256" key="1">
    <source>
        <dbReference type="ARBA" id="ARBA00004123"/>
    </source>
</evidence>
<reference evidence="15" key="1">
    <citation type="submission" date="2025-08" db="UniProtKB">
        <authorList>
            <consortium name="RefSeq"/>
        </authorList>
    </citation>
    <scope>IDENTIFICATION</scope>
</reference>
<keyword evidence="7" id="KW-0805">Transcription regulation</keyword>
<keyword evidence="9" id="KW-0804">Transcription</keyword>
<keyword evidence="5 11" id="KW-0863">Zinc-finger</keyword>
<keyword evidence="3" id="KW-0479">Metal-binding</keyword>
<evidence type="ECO:0000313" key="14">
    <source>
        <dbReference type="Proteomes" id="UP000694863"/>
    </source>
</evidence>
<evidence type="ECO:0000256" key="5">
    <source>
        <dbReference type="ARBA" id="ARBA00022771"/>
    </source>
</evidence>
<feature type="domain" description="C2H2-type" evidence="13">
    <location>
        <begin position="465"/>
        <end position="492"/>
    </location>
</feature>
<evidence type="ECO:0000256" key="9">
    <source>
        <dbReference type="ARBA" id="ARBA00023163"/>
    </source>
</evidence>
<name>A0ABM0IEC9_ECHTE</name>
<dbReference type="Pfam" id="PF00096">
    <property type="entry name" value="zf-C2H2"/>
    <property type="match status" value="4"/>
</dbReference>
<dbReference type="RefSeq" id="XP_045151383.1">
    <property type="nucleotide sequence ID" value="XM_045295448.1"/>
</dbReference>
<feature type="region of interest" description="Disordered" evidence="12">
    <location>
        <begin position="686"/>
        <end position="706"/>
    </location>
</feature>
<feature type="compositionally biased region" description="Basic and acidic residues" evidence="12">
    <location>
        <begin position="944"/>
        <end position="953"/>
    </location>
</feature>
<accession>A0ABM0IEC9</accession>
<protein>
    <submittedName>
        <fullName evidence="15">Zinc finger protein 217</fullName>
    </submittedName>
</protein>
<dbReference type="Proteomes" id="UP000694863">
    <property type="component" value="Unplaced"/>
</dbReference>
<feature type="compositionally biased region" description="Basic and acidic residues" evidence="12">
    <location>
        <begin position="690"/>
        <end position="706"/>
    </location>
</feature>
<dbReference type="PANTHER" id="PTHR45925:SF4">
    <property type="entry name" value="ZINC FINGER PROTEIN 217"/>
    <property type="match status" value="1"/>
</dbReference>
<proteinExistence type="inferred from homology"/>
<feature type="domain" description="C2H2-type" evidence="13">
    <location>
        <begin position="208"/>
        <end position="235"/>
    </location>
</feature>
<dbReference type="InterPro" id="IPR036236">
    <property type="entry name" value="Znf_C2H2_sf"/>
</dbReference>
<evidence type="ECO:0000256" key="6">
    <source>
        <dbReference type="ARBA" id="ARBA00022833"/>
    </source>
</evidence>
<feature type="domain" description="C2H2-type" evidence="13">
    <location>
        <begin position="589"/>
        <end position="617"/>
    </location>
</feature>
<feature type="compositionally biased region" description="Polar residues" evidence="12">
    <location>
        <begin position="1059"/>
        <end position="1073"/>
    </location>
</feature>
<dbReference type="PROSITE" id="PS00028">
    <property type="entry name" value="ZINC_FINGER_C2H2_1"/>
    <property type="match status" value="6"/>
</dbReference>
<feature type="domain" description="C2H2-type" evidence="13">
    <location>
        <begin position="296"/>
        <end position="323"/>
    </location>
</feature>
<keyword evidence="14" id="KW-1185">Reference proteome</keyword>
<dbReference type="PROSITE" id="PS50157">
    <property type="entry name" value="ZINC_FINGER_C2H2_2"/>
    <property type="match status" value="7"/>
</dbReference>
<feature type="region of interest" description="Disordered" evidence="12">
    <location>
        <begin position="840"/>
        <end position="1034"/>
    </location>
</feature>
<keyword evidence="4" id="KW-0677">Repeat</keyword>
<feature type="region of interest" description="Disordered" evidence="12">
    <location>
        <begin position="727"/>
        <end position="782"/>
    </location>
</feature>
<feature type="domain" description="C2H2-type" evidence="13">
    <location>
        <begin position="144"/>
        <end position="167"/>
    </location>
</feature>
<dbReference type="Gene3D" id="3.30.160.60">
    <property type="entry name" value="Classic Zinc Finger"/>
    <property type="match status" value="5"/>
</dbReference>
<feature type="region of interest" description="Disordered" evidence="12">
    <location>
        <begin position="1053"/>
        <end position="1102"/>
    </location>
</feature>